<accession>A0A450VPL7</accession>
<keyword evidence="1" id="KW-0812">Transmembrane</keyword>
<feature type="transmembrane region" description="Helical" evidence="1">
    <location>
        <begin position="45"/>
        <end position="63"/>
    </location>
</feature>
<keyword evidence="1" id="KW-1133">Transmembrane helix</keyword>
<reference evidence="2" key="1">
    <citation type="submission" date="2019-02" db="EMBL/GenBank/DDBJ databases">
        <authorList>
            <person name="Gruber-Vodicka R. H."/>
            <person name="Seah K. B. B."/>
        </authorList>
    </citation>
    <scope>NUCLEOTIDE SEQUENCE</scope>
    <source>
        <strain evidence="2">BECK_S313</strain>
    </source>
</reference>
<protein>
    <submittedName>
        <fullName evidence="2">Uncharacterized protein</fullName>
    </submittedName>
</protein>
<evidence type="ECO:0000313" key="2">
    <source>
        <dbReference type="EMBL" id="VFK06722.1"/>
    </source>
</evidence>
<dbReference type="EMBL" id="CAADFK010000002">
    <property type="protein sequence ID" value="VFK06722.1"/>
    <property type="molecule type" value="Genomic_DNA"/>
</dbReference>
<sequence length="123" mass="14139">MSNNILSEEDFARARAAMRERDQGLSEVRTKILERFQGEGLHEAFILYSPANVLFVAYLFYLCNDQIKKADESGLASRIKQAVIEELGCVGRGNRDTIKIDFEFDSHENVEANFEGNYYNRLH</sequence>
<name>A0A450VPL7_9GAMM</name>
<gene>
    <name evidence="2" type="ORF">BECKLPF1236B_GA0070989_100216</name>
</gene>
<keyword evidence="1" id="KW-0472">Membrane</keyword>
<evidence type="ECO:0000256" key="1">
    <source>
        <dbReference type="SAM" id="Phobius"/>
    </source>
</evidence>
<dbReference type="AlphaFoldDB" id="A0A450VPL7"/>
<organism evidence="2">
    <name type="scientific">Candidatus Kentrum sp. LPFa</name>
    <dbReference type="NCBI Taxonomy" id="2126335"/>
    <lineage>
        <taxon>Bacteria</taxon>
        <taxon>Pseudomonadati</taxon>
        <taxon>Pseudomonadota</taxon>
        <taxon>Gammaproteobacteria</taxon>
        <taxon>Candidatus Kentrum</taxon>
    </lineage>
</organism>
<proteinExistence type="predicted"/>